<dbReference type="PANTHER" id="PTHR42929:SF1">
    <property type="entry name" value="INNER MEMBRANE ABC TRANSPORTER PERMEASE PROTEIN YDCU-RELATED"/>
    <property type="match status" value="1"/>
</dbReference>
<organism evidence="10 11">
    <name type="scientific">Spiroplasma ixodetis</name>
    <dbReference type="NCBI Taxonomy" id="2141"/>
    <lineage>
        <taxon>Bacteria</taxon>
        <taxon>Bacillati</taxon>
        <taxon>Mycoplasmatota</taxon>
        <taxon>Mollicutes</taxon>
        <taxon>Entomoplasmatales</taxon>
        <taxon>Spiroplasmataceae</taxon>
        <taxon>Spiroplasma</taxon>
    </lineage>
</organism>
<evidence type="ECO:0000259" key="9">
    <source>
        <dbReference type="PROSITE" id="PS50928"/>
    </source>
</evidence>
<keyword evidence="3 8" id="KW-0813">Transport</keyword>
<dbReference type="Proteomes" id="UP001163387">
    <property type="component" value="Chromosome"/>
</dbReference>
<dbReference type="Gene3D" id="1.10.3720.10">
    <property type="entry name" value="MetI-like"/>
    <property type="match status" value="1"/>
</dbReference>
<dbReference type="EMBL" id="AP026933">
    <property type="protein sequence ID" value="BDT04112.1"/>
    <property type="molecule type" value="Genomic_DNA"/>
</dbReference>
<feature type="transmembrane region" description="Helical" evidence="8">
    <location>
        <begin position="195"/>
        <end position="221"/>
    </location>
</feature>
<accession>A0ABN6T4F8</accession>
<dbReference type="CDD" id="cd06261">
    <property type="entry name" value="TM_PBP2"/>
    <property type="match status" value="1"/>
</dbReference>
<gene>
    <name evidence="10" type="primary">potB</name>
    <name evidence="10" type="ORF">SHM_17580</name>
</gene>
<sequence length="367" mass="41837">MKNLFKRNIKTQILKSQDMLVNNSNPKKIIDNQNKKKYRFKKWFKLKKNNVSLQEVAKNKSKMKRVKKKKALLCWKKTNQKISFIKNKIKDKSVNFGFKSWVTLAYPYLLVMVILIVLPLLIVILYSIIKATNNAWIFRFTFSNFNDFFKENSYVMVLLRSIGYSFVATLIAVIFGYPIAYIMAFMSTKIASKNIWVLVTLPIWINILLRTIGLQIIFSILGPNVLLGTPIGIILAMVYMFMPFVILPIYNSLEKTDRNLLEASQDLGASKMKTFWKVTFRFSVPGIVSGFTLMMLSAMTSLVVVKYIGEGKTILIANIIESYFYRGANFAYGAAISVILGIIVLIIIFTLKAIGSWATGKKIGGIN</sequence>
<feature type="transmembrane region" description="Helical" evidence="8">
    <location>
        <begin position="162"/>
        <end position="183"/>
    </location>
</feature>
<evidence type="ECO:0000256" key="1">
    <source>
        <dbReference type="ARBA" id="ARBA00004651"/>
    </source>
</evidence>
<evidence type="ECO:0000256" key="4">
    <source>
        <dbReference type="ARBA" id="ARBA00022475"/>
    </source>
</evidence>
<evidence type="ECO:0000256" key="3">
    <source>
        <dbReference type="ARBA" id="ARBA00022448"/>
    </source>
</evidence>
<feature type="domain" description="ABC transmembrane type-1" evidence="9">
    <location>
        <begin position="158"/>
        <end position="351"/>
    </location>
</feature>
<keyword evidence="4" id="KW-1003">Cell membrane</keyword>
<protein>
    <submittedName>
        <fullName evidence="10">Spermidine/putrescine ABC transporter permease</fullName>
    </submittedName>
</protein>
<comment type="subcellular location">
    <subcellularLocation>
        <location evidence="1 8">Cell membrane</location>
        <topology evidence="1 8">Multi-pass membrane protein</topology>
    </subcellularLocation>
</comment>
<dbReference type="Pfam" id="PF00528">
    <property type="entry name" value="BPD_transp_1"/>
    <property type="match status" value="1"/>
</dbReference>
<feature type="transmembrane region" description="Helical" evidence="8">
    <location>
        <begin position="282"/>
        <end position="309"/>
    </location>
</feature>
<evidence type="ECO:0000256" key="5">
    <source>
        <dbReference type="ARBA" id="ARBA00022692"/>
    </source>
</evidence>
<dbReference type="InterPro" id="IPR000515">
    <property type="entry name" value="MetI-like"/>
</dbReference>
<evidence type="ECO:0000256" key="8">
    <source>
        <dbReference type="RuleBase" id="RU363032"/>
    </source>
</evidence>
<dbReference type="SUPFAM" id="SSF161098">
    <property type="entry name" value="MetI-like"/>
    <property type="match status" value="1"/>
</dbReference>
<dbReference type="InterPro" id="IPR035906">
    <property type="entry name" value="MetI-like_sf"/>
</dbReference>
<feature type="transmembrane region" description="Helical" evidence="8">
    <location>
        <begin position="227"/>
        <end position="250"/>
    </location>
</feature>
<evidence type="ECO:0000256" key="2">
    <source>
        <dbReference type="ARBA" id="ARBA00007069"/>
    </source>
</evidence>
<feature type="transmembrane region" description="Helical" evidence="8">
    <location>
        <begin position="329"/>
        <end position="351"/>
    </location>
</feature>
<keyword evidence="11" id="KW-1185">Reference proteome</keyword>
<comment type="similarity">
    <text evidence="2">Belongs to the binding-protein-dependent transport system permease family. CysTW subfamily.</text>
</comment>
<keyword evidence="6 8" id="KW-1133">Transmembrane helix</keyword>
<evidence type="ECO:0000256" key="7">
    <source>
        <dbReference type="ARBA" id="ARBA00023136"/>
    </source>
</evidence>
<dbReference type="PROSITE" id="PS50928">
    <property type="entry name" value="ABC_TM1"/>
    <property type="match status" value="1"/>
</dbReference>
<dbReference type="InterPro" id="IPR050024">
    <property type="entry name" value="MMSYN1_0196-like"/>
</dbReference>
<dbReference type="PANTHER" id="PTHR42929">
    <property type="entry name" value="INNER MEMBRANE ABC TRANSPORTER PERMEASE PROTEIN YDCU-RELATED-RELATED"/>
    <property type="match status" value="1"/>
</dbReference>
<dbReference type="NCBIfam" id="NF043074">
    <property type="entry name" value="MMSYN1_0196"/>
    <property type="match status" value="1"/>
</dbReference>
<reference evidence="10 11" key="1">
    <citation type="journal article" date="2022" name="Front. Microbiol.">
        <title>Male-killing mechanisms vary between Spiroplasma species.</title>
        <authorList>
            <person name="Arai H."/>
            <person name="Inoue M."/>
            <person name="Kageyama D."/>
        </authorList>
    </citation>
    <scope>NUCLEOTIDE SEQUENCE [LARGE SCALE GENOMIC DNA]</scope>
    <source>
        <strain evidence="11">sHm</strain>
    </source>
</reference>
<name>A0ABN6T4F8_9MOLU</name>
<keyword evidence="7 8" id="KW-0472">Membrane</keyword>
<evidence type="ECO:0000313" key="10">
    <source>
        <dbReference type="EMBL" id="BDT04112.1"/>
    </source>
</evidence>
<feature type="transmembrane region" description="Helical" evidence="8">
    <location>
        <begin position="108"/>
        <end position="129"/>
    </location>
</feature>
<evidence type="ECO:0000256" key="6">
    <source>
        <dbReference type="ARBA" id="ARBA00022989"/>
    </source>
</evidence>
<keyword evidence="5 8" id="KW-0812">Transmembrane</keyword>
<evidence type="ECO:0000313" key="11">
    <source>
        <dbReference type="Proteomes" id="UP001163387"/>
    </source>
</evidence>
<proteinExistence type="inferred from homology"/>